<dbReference type="AlphaFoldDB" id="A0A853JD39"/>
<keyword evidence="2" id="KW-0472">Membrane</keyword>
<proteinExistence type="predicted"/>
<evidence type="ECO:0000256" key="2">
    <source>
        <dbReference type="SAM" id="Phobius"/>
    </source>
</evidence>
<keyword evidence="2" id="KW-1133">Transmembrane helix</keyword>
<reference evidence="3 4" key="1">
    <citation type="submission" date="2020-07" db="EMBL/GenBank/DDBJ databases">
        <title>Luteimonas sp. SJ-92.</title>
        <authorList>
            <person name="Huang X.-X."/>
            <person name="Xu L."/>
            <person name="Sun J.-Q."/>
        </authorList>
    </citation>
    <scope>NUCLEOTIDE SEQUENCE [LARGE SCALE GENOMIC DNA]</scope>
    <source>
        <strain evidence="3 4">SJ-92</strain>
    </source>
</reference>
<feature type="region of interest" description="Disordered" evidence="1">
    <location>
        <begin position="290"/>
        <end position="311"/>
    </location>
</feature>
<evidence type="ECO:0000313" key="4">
    <source>
        <dbReference type="Proteomes" id="UP000578091"/>
    </source>
</evidence>
<dbReference type="RefSeq" id="WP_180678984.1">
    <property type="nucleotide sequence ID" value="NZ_JACCKA010000073.1"/>
</dbReference>
<keyword evidence="2" id="KW-0812">Transmembrane</keyword>
<keyword evidence="4" id="KW-1185">Reference proteome</keyword>
<comment type="caution">
    <text evidence="3">The sequence shown here is derived from an EMBL/GenBank/DDBJ whole genome shotgun (WGS) entry which is preliminary data.</text>
</comment>
<feature type="transmembrane region" description="Helical" evidence="2">
    <location>
        <begin position="237"/>
        <end position="256"/>
    </location>
</feature>
<sequence>MSQDKECTSREWTLLEIRQADRSGTYVFAIERRSREWRAGPDTGGRLDLAAHLVGGPGADAPGRRGRFVGSFGGSYEDCGTGGVVYVLTGGNMLLDEDVRGLRLGSYLQNEVVRWVLDKSQHRPGRIKPIRLSEVDARTEVQRDRRNRFYEQFGIAFDWGPPVDGIAHASGRSRDALTTADLHSKREVHGVRVLEMLPGLRELVGKAWDAKADAARADRARRDGEQEIAVMRSQRNIAWAVAAVVLVVALLAAGLAGRAYALGSATPPDEVGLPDLALMMGAIWRPWTTGAAEAPDGTEPPATGGAPMPGS</sequence>
<evidence type="ECO:0000256" key="1">
    <source>
        <dbReference type="SAM" id="MobiDB-lite"/>
    </source>
</evidence>
<name>A0A853JD39_9GAMM</name>
<gene>
    <name evidence="3" type="ORF">H0E84_12505</name>
</gene>
<dbReference type="Proteomes" id="UP000578091">
    <property type="component" value="Unassembled WGS sequence"/>
</dbReference>
<organism evidence="3 4">
    <name type="scientific">Luteimonas salinisoli</name>
    <dbReference type="NCBI Taxonomy" id="2752307"/>
    <lineage>
        <taxon>Bacteria</taxon>
        <taxon>Pseudomonadati</taxon>
        <taxon>Pseudomonadota</taxon>
        <taxon>Gammaproteobacteria</taxon>
        <taxon>Lysobacterales</taxon>
        <taxon>Lysobacteraceae</taxon>
        <taxon>Luteimonas</taxon>
    </lineage>
</organism>
<accession>A0A853JD39</accession>
<evidence type="ECO:0000313" key="3">
    <source>
        <dbReference type="EMBL" id="NZA27203.1"/>
    </source>
</evidence>
<protein>
    <submittedName>
        <fullName evidence="3">Uncharacterized protein</fullName>
    </submittedName>
</protein>
<dbReference type="EMBL" id="JACCKA010000073">
    <property type="protein sequence ID" value="NZA27203.1"/>
    <property type="molecule type" value="Genomic_DNA"/>
</dbReference>